<protein>
    <submittedName>
        <fullName evidence="1">Uncharacterized protein</fullName>
    </submittedName>
</protein>
<accession>A0AAQ4DQ66</accession>
<dbReference type="EMBL" id="JARKHS020028176">
    <property type="protein sequence ID" value="KAK8764606.1"/>
    <property type="molecule type" value="Genomic_DNA"/>
</dbReference>
<proteinExistence type="predicted"/>
<reference evidence="1 2" key="1">
    <citation type="journal article" date="2023" name="Arcadia Sci">
        <title>De novo assembly of a long-read Amblyomma americanum tick genome.</title>
        <authorList>
            <person name="Chou S."/>
            <person name="Poskanzer K.E."/>
            <person name="Rollins M."/>
            <person name="Thuy-Boun P.S."/>
        </authorList>
    </citation>
    <scope>NUCLEOTIDE SEQUENCE [LARGE SCALE GENOMIC DNA]</scope>
    <source>
        <strain evidence="1">F_SG_1</strain>
        <tissue evidence="1">Salivary glands</tissue>
    </source>
</reference>
<dbReference type="Proteomes" id="UP001321473">
    <property type="component" value="Unassembled WGS sequence"/>
</dbReference>
<organism evidence="1 2">
    <name type="scientific">Amblyomma americanum</name>
    <name type="common">Lone star tick</name>
    <dbReference type="NCBI Taxonomy" id="6943"/>
    <lineage>
        <taxon>Eukaryota</taxon>
        <taxon>Metazoa</taxon>
        <taxon>Ecdysozoa</taxon>
        <taxon>Arthropoda</taxon>
        <taxon>Chelicerata</taxon>
        <taxon>Arachnida</taxon>
        <taxon>Acari</taxon>
        <taxon>Parasitiformes</taxon>
        <taxon>Ixodida</taxon>
        <taxon>Ixodoidea</taxon>
        <taxon>Ixodidae</taxon>
        <taxon>Amblyomminae</taxon>
        <taxon>Amblyomma</taxon>
    </lineage>
</organism>
<gene>
    <name evidence="1" type="ORF">V5799_032784</name>
</gene>
<name>A0AAQ4DQ66_AMBAM</name>
<evidence type="ECO:0000313" key="2">
    <source>
        <dbReference type="Proteomes" id="UP001321473"/>
    </source>
</evidence>
<sequence>MRREKRHRGATAVQSALSVELPLALFLSSLLLNHFVTTYPTSPRVRAIFVSVRNGRVYVAHCEFRDRIRRTYRMPFMIGRSDS</sequence>
<evidence type="ECO:0000313" key="1">
    <source>
        <dbReference type="EMBL" id="KAK8764606.1"/>
    </source>
</evidence>
<comment type="caution">
    <text evidence="1">The sequence shown here is derived from an EMBL/GenBank/DDBJ whole genome shotgun (WGS) entry which is preliminary data.</text>
</comment>
<dbReference type="AlphaFoldDB" id="A0AAQ4DQ66"/>
<keyword evidence="2" id="KW-1185">Reference proteome</keyword>